<comment type="caution">
    <text evidence="2">The sequence shown here is derived from an EMBL/GenBank/DDBJ whole genome shotgun (WGS) entry which is preliminary data.</text>
</comment>
<sequence length="77" mass="8516">MVFTLPLSCVVPPEFVVKLVAITLLNVVVPVLFAVIFPKFISLVKVKFPAPEFAVKSKPIPVIVLLNIIQFPVNEDE</sequence>
<protein>
    <submittedName>
        <fullName evidence="2">Uncharacterized protein</fullName>
    </submittedName>
</protein>
<gene>
    <name evidence="2" type="ORF">AN484_15735</name>
</gene>
<keyword evidence="1" id="KW-0812">Transmembrane</keyword>
<evidence type="ECO:0000313" key="3">
    <source>
        <dbReference type="Proteomes" id="UP000092093"/>
    </source>
</evidence>
<evidence type="ECO:0000313" key="2">
    <source>
        <dbReference type="EMBL" id="OBQ42820.1"/>
    </source>
</evidence>
<accession>A0A1B7X0I5</accession>
<proteinExistence type="predicted"/>
<feature type="transmembrane region" description="Helical" evidence="1">
    <location>
        <begin position="15"/>
        <end position="37"/>
    </location>
</feature>
<name>A0A1B7X0I5_APHFL</name>
<dbReference type="EMBL" id="LJOW01000084">
    <property type="protein sequence ID" value="OBQ42820.1"/>
    <property type="molecule type" value="Genomic_DNA"/>
</dbReference>
<dbReference type="Proteomes" id="UP000092093">
    <property type="component" value="Unassembled WGS sequence"/>
</dbReference>
<evidence type="ECO:0000256" key="1">
    <source>
        <dbReference type="SAM" id="Phobius"/>
    </source>
</evidence>
<organism evidence="2 3">
    <name type="scientific">Aphanizomenon flos-aquae WA102</name>
    <dbReference type="NCBI Taxonomy" id="1710896"/>
    <lineage>
        <taxon>Bacteria</taxon>
        <taxon>Bacillati</taxon>
        <taxon>Cyanobacteriota</taxon>
        <taxon>Cyanophyceae</taxon>
        <taxon>Nostocales</taxon>
        <taxon>Aphanizomenonaceae</taxon>
        <taxon>Aphanizomenon</taxon>
    </lineage>
</organism>
<reference evidence="2 3" key="1">
    <citation type="submission" date="2015-09" db="EMBL/GenBank/DDBJ databases">
        <title>Aphanizomenon flos-aquae WA102.</title>
        <authorList>
            <person name="Driscoll C."/>
        </authorList>
    </citation>
    <scope>NUCLEOTIDE SEQUENCE [LARGE SCALE GENOMIC DNA]</scope>
    <source>
        <strain evidence="2">WA102</strain>
    </source>
</reference>
<keyword evidence="1" id="KW-1133">Transmembrane helix</keyword>
<dbReference type="AlphaFoldDB" id="A0A1B7X0I5"/>
<keyword evidence="1" id="KW-0472">Membrane</keyword>